<feature type="region of interest" description="Disordered" evidence="6">
    <location>
        <begin position="650"/>
        <end position="676"/>
    </location>
</feature>
<dbReference type="PANTHER" id="PTHR46621:SF1">
    <property type="entry name" value="SNRNA-ACTIVATING PROTEIN COMPLEX SUBUNIT 4"/>
    <property type="match status" value="1"/>
</dbReference>
<feature type="compositionally biased region" description="Low complexity" evidence="6">
    <location>
        <begin position="1055"/>
        <end position="1069"/>
    </location>
</feature>
<organism evidence="10 11">
    <name type="scientific">Pleurodeles waltl</name>
    <name type="common">Iberian ribbed newt</name>
    <dbReference type="NCBI Taxonomy" id="8319"/>
    <lineage>
        <taxon>Eukaryota</taxon>
        <taxon>Metazoa</taxon>
        <taxon>Chordata</taxon>
        <taxon>Craniata</taxon>
        <taxon>Vertebrata</taxon>
        <taxon>Euteleostomi</taxon>
        <taxon>Amphibia</taxon>
        <taxon>Batrachia</taxon>
        <taxon>Caudata</taxon>
        <taxon>Salamandroidea</taxon>
        <taxon>Salamandridae</taxon>
        <taxon>Pleurodelinae</taxon>
        <taxon>Pleurodeles</taxon>
    </lineage>
</organism>
<feature type="compositionally biased region" description="Low complexity" evidence="6">
    <location>
        <begin position="1081"/>
        <end position="1091"/>
    </location>
</feature>
<feature type="domain" description="SANT" evidence="8">
    <location>
        <begin position="454"/>
        <end position="500"/>
    </location>
</feature>
<feature type="domain" description="HTH myb-type" evidence="9">
    <location>
        <begin position="446"/>
        <end position="501"/>
    </location>
</feature>
<evidence type="ECO:0008006" key="12">
    <source>
        <dbReference type="Google" id="ProtNLM"/>
    </source>
</evidence>
<dbReference type="FunFam" id="1.10.10.60:FF:000321">
    <property type="entry name" value="Small nuclear RNA-activating complex, polypeptide 4"/>
    <property type="match status" value="1"/>
</dbReference>
<feature type="region of interest" description="Disordered" evidence="6">
    <location>
        <begin position="557"/>
        <end position="587"/>
    </location>
</feature>
<evidence type="ECO:0000256" key="1">
    <source>
        <dbReference type="ARBA" id="ARBA00022737"/>
    </source>
</evidence>
<feature type="compositionally biased region" description="Low complexity" evidence="6">
    <location>
        <begin position="1244"/>
        <end position="1258"/>
    </location>
</feature>
<dbReference type="CDD" id="cd00167">
    <property type="entry name" value="SANT"/>
    <property type="match status" value="2"/>
</dbReference>
<keyword evidence="4" id="KW-0804">Transcription</keyword>
<dbReference type="SMART" id="SM00717">
    <property type="entry name" value="SANT"/>
    <property type="match status" value="5"/>
</dbReference>
<feature type="region of interest" description="Disordered" evidence="6">
    <location>
        <begin position="870"/>
        <end position="949"/>
    </location>
</feature>
<dbReference type="PROSITE" id="PS51294">
    <property type="entry name" value="HTH_MYB"/>
    <property type="match status" value="3"/>
</dbReference>
<dbReference type="GO" id="GO:0001006">
    <property type="term" value="F:RNA polymerase III type 3 promoter sequence-specific DNA binding"/>
    <property type="evidence" value="ECO:0007669"/>
    <property type="project" value="TreeGrafter"/>
</dbReference>
<evidence type="ECO:0000256" key="2">
    <source>
        <dbReference type="ARBA" id="ARBA00023015"/>
    </source>
</evidence>
<feature type="domain" description="Myb-like" evidence="7">
    <location>
        <begin position="395"/>
        <end position="445"/>
    </location>
</feature>
<feature type="compositionally biased region" description="Polar residues" evidence="6">
    <location>
        <begin position="1038"/>
        <end position="1047"/>
    </location>
</feature>
<feature type="region of interest" description="Disordered" evidence="6">
    <location>
        <begin position="1761"/>
        <end position="1796"/>
    </location>
</feature>
<evidence type="ECO:0000256" key="4">
    <source>
        <dbReference type="ARBA" id="ARBA00023163"/>
    </source>
</evidence>
<feature type="compositionally biased region" description="Low complexity" evidence="6">
    <location>
        <begin position="38"/>
        <end position="51"/>
    </location>
</feature>
<feature type="domain" description="HTH myb-type" evidence="9">
    <location>
        <begin position="502"/>
        <end position="553"/>
    </location>
</feature>
<feature type="domain" description="Myb-like" evidence="7">
    <location>
        <begin position="446"/>
        <end position="497"/>
    </location>
</feature>
<evidence type="ECO:0000256" key="3">
    <source>
        <dbReference type="ARBA" id="ARBA00023125"/>
    </source>
</evidence>
<dbReference type="InterPro" id="IPR051575">
    <property type="entry name" value="Myb-like_DNA-bd"/>
</dbReference>
<evidence type="ECO:0000256" key="6">
    <source>
        <dbReference type="SAM" id="MobiDB-lite"/>
    </source>
</evidence>
<gene>
    <name evidence="10" type="ORF">NDU88_012355</name>
</gene>
<feature type="compositionally biased region" description="Polar residues" evidence="6">
    <location>
        <begin position="1769"/>
        <end position="1796"/>
    </location>
</feature>
<dbReference type="PANTHER" id="PTHR46621">
    <property type="entry name" value="SNRNA-ACTIVATING PROTEIN COMPLEX SUBUNIT 4"/>
    <property type="match status" value="1"/>
</dbReference>
<dbReference type="PROSITE" id="PS50090">
    <property type="entry name" value="MYB_LIKE"/>
    <property type="match status" value="4"/>
</dbReference>
<dbReference type="InterPro" id="IPR017884">
    <property type="entry name" value="SANT_dom"/>
</dbReference>
<accession>A0AAV7R5P3</accession>
<feature type="compositionally biased region" description="Acidic residues" evidence="6">
    <location>
        <begin position="89"/>
        <end position="107"/>
    </location>
</feature>
<name>A0AAV7R5P3_PLEWA</name>
<dbReference type="InterPro" id="IPR001005">
    <property type="entry name" value="SANT/Myb"/>
</dbReference>
<keyword evidence="1" id="KW-0677">Repeat</keyword>
<feature type="domain" description="HTH myb-type" evidence="9">
    <location>
        <begin position="339"/>
        <end position="395"/>
    </location>
</feature>
<feature type="compositionally biased region" description="Polar residues" evidence="6">
    <location>
        <begin position="914"/>
        <end position="933"/>
    </location>
</feature>
<dbReference type="GO" id="GO:0019185">
    <property type="term" value="C:snRNA-activating protein complex"/>
    <property type="evidence" value="ECO:0007669"/>
    <property type="project" value="TreeGrafter"/>
</dbReference>
<evidence type="ECO:0000259" key="9">
    <source>
        <dbReference type="PROSITE" id="PS51294"/>
    </source>
</evidence>
<feature type="compositionally biased region" description="Acidic residues" evidence="6">
    <location>
        <begin position="1936"/>
        <end position="1957"/>
    </location>
</feature>
<dbReference type="GO" id="GO:0000978">
    <property type="term" value="F:RNA polymerase II cis-regulatory region sequence-specific DNA binding"/>
    <property type="evidence" value="ECO:0007669"/>
    <property type="project" value="TreeGrafter"/>
</dbReference>
<feature type="region of interest" description="Disordered" evidence="6">
    <location>
        <begin position="1297"/>
        <end position="1325"/>
    </location>
</feature>
<evidence type="ECO:0000259" key="8">
    <source>
        <dbReference type="PROSITE" id="PS51293"/>
    </source>
</evidence>
<feature type="region of interest" description="Disordered" evidence="6">
    <location>
        <begin position="79"/>
        <end position="131"/>
    </location>
</feature>
<feature type="region of interest" description="Disordered" evidence="6">
    <location>
        <begin position="1929"/>
        <end position="1957"/>
    </location>
</feature>
<feature type="compositionally biased region" description="Acidic residues" evidence="6">
    <location>
        <begin position="572"/>
        <end position="587"/>
    </location>
</feature>
<dbReference type="GO" id="GO:0042796">
    <property type="term" value="P:snRNA transcription by RNA polymerase III"/>
    <property type="evidence" value="ECO:0007669"/>
    <property type="project" value="TreeGrafter"/>
</dbReference>
<feature type="region of interest" description="Disordered" evidence="6">
    <location>
        <begin position="1031"/>
        <end position="1097"/>
    </location>
</feature>
<dbReference type="InterPro" id="IPR017930">
    <property type="entry name" value="Myb_dom"/>
</dbReference>
<comment type="caution">
    <text evidence="10">The sequence shown here is derived from an EMBL/GenBank/DDBJ whole genome shotgun (WGS) entry which is preliminary data.</text>
</comment>
<keyword evidence="5" id="KW-0539">Nucleus</keyword>
<sequence>MIGIDSASEKEKANKRKLTTDSPLTEHSHEMGGRPFESPLLLLRRSTTASSMSVEDINAERERIRKEIEALEKSLNPKDASIEVVVSDSDSEPDSESAEDLEDDDSDASCLTDEERGEEKSDDETSKNLPASPETCLQINLVYQEVIQEKLQEVALLLSQNKERQEDILWQLSGPRITKSKTDDPFKGHVFIGRFMKPYFKDSATGCGPPANQDTREKTAQCIKSFQELKVAKWKTREKILLKDSVLSDSLQRLLQPKLFKHEYLTQKLEKVKDEMSKQIVEKQIRETLREIEDINQLSEERLVGQRTDEHDWEKISNIHFEGTRTASELRKFWQNSEHPDINKNEWNEEEVETLKMIAAKHNCTDWQSIANKLGTNRTAFQCLQKYQKYNKEFKKREWTKEEDQMLTHLVDQMRVGIHIPYQKIAYYMEGRDTFQLIYRWTKSVDPRLKKGFWTPEEDAKLLRAVSIYGERDWYKIREEVPGRSDSQCRDRYRKALNERVKKGRWSQAEKEKFLELIDKYGVGHWAKIASELPNRTDSQCLNKWKVIAGYKKKRGRLKKKHEENENNLSDISEEEDMSSESSSDEIEEMEIEFMDSTEDEIESVKATRQPLYYVPAIDLWVPTRDETLEQRHKFITALSITGSAQSASKISKVPAAKDSTAASRNKGGHSFDEGNEPVADAPWCLNTILRGFGSSYLTDVTTEDPEQMLKEACDNGKYVFRVNMADVRKVLKRNTSFQRTKWIEKMKKQCSDMYPAMSQTVSGLTLDRVRDVLQSAKEKGAHHNMTGLQNSTINRKLLMAVTPWVGNVIVIYSLRPASSLRSGTKADGIKKQVQTIKLSSTPVFTLLLQLFKIDADGCLQVIRERKTKQSVVQEAVATKPQTAVQPPKSVQTTQGYPLKGRPPRGNSGPPGTLPNTSNVLSGLKTSKGNTASLGCRMQGPDSLRRPFRVPKEKPKTVWELLKEKRMKDSTSSTSVAPCDTTVAAEPKVVAPQLLIAVQPEPGSSQPQTLSSSKNQFPFLNTSQAPLLPFPVPAASSAMPTSISLSERQSKCEDGSAASQGMSAGSDSSVMHNNAEHLPVSSNSSASHAGSPCGTTVQTTVGKSLISPSLQRQAAMPCPVPRTIPAEKEIAHAATTAATPGTKASISTAGSSVPIYSQKSILSLRPAVLPSQGRTQNLPNKLMPFTLVVTPQGLVSVPVHTVLGFSSASQQTASPKTELNVPSSCLMPLAGISGDKVSTEGERPSVTSANTNVTSSPAVPTSQVIAPSIKTVKERIARLKRTPNIISSASVQSDRAVPLDCPSTTESLTSGELGATSSSESSRPSFMTVLPPANKPMIISSAELQCSLSLISLSKGGVTELEESSSFQSETQKNVKKRPLVQTFSDTFVQSPKRPLTAVTRKETDIPKAECPVVASSLATSPAASSGINQIQPPVIIARSQTPATPLVVSKDMNRSRPAVSVAVRSPATQPLVSTNVTKNLPLMPIAVRNPFTPVFISTNMNQTRLPISFGARSAITPPHSRIVKKPNQIPVSAFVAKSVPTPSVATSSMNQIQSPVSVTAKSPFPASPLVASNENNQIKPPASIAVTNLVTPHMASEDKNKSLPLVSVAVTSPATQIFFSSNKNPIKVPVSIAERSPARLPVSSTGKSQIQPALSFATRGLATPPAPSNDKSQIQKFVTIAARGLVTLPASSKNQNQICPPVSVSAICATPVSINNQIHPPMSLASKSSASPPIVSNGLSHIHPPVSIADMSVATPPVFSTDKKQIQPPVSVSAMTPATPPVSTTDNSKNCPPVSSTEKKILDLSIVSIEEEEKVKSWLKGEHGVHAPPLKDALPYMPPSTCNLKTLSGLLQQKKVLEKSALRLLQSNEENKEKTTDEQLQAVREVIAHKLKNNPAYLLLKARFLSAFTVPAFLATLPPPRIRTTVRSTHYTYSESDDDAEDGAEDATDYDEMDSADDECKEATYKTGSPAKRLAKMEVDNTTATLPTAHCGAQSDQEPLAEASCSHAAPEDSAIMWEMGVAGQTSSCLVVDLRQALS</sequence>
<feature type="region of interest" description="Disordered" evidence="6">
    <location>
        <begin position="1"/>
        <end position="61"/>
    </location>
</feature>
<dbReference type="InterPro" id="IPR009057">
    <property type="entry name" value="Homeodomain-like_sf"/>
</dbReference>
<evidence type="ECO:0000259" key="7">
    <source>
        <dbReference type="PROSITE" id="PS50090"/>
    </source>
</evidence>
<dbReference type="Gene3D" id="1.10.10.60">
    <property type="entry name" value="Homeodomain-like"/>
    <property type="match status" value="4"/>
</dbReference>
<keyword evidence="11" id="KW-1185">Reference proteome</keyword>
<dbReference type="Pfam" id="PF00249">
    <property type="entry name" value="Myb_DNA-binding"/>
    <property type="match status" value="3"/>
</dbReference>
<feature type="region of interest" description="Disordered" evidence="6">
    <location>
        <begin position="1236"/>
        <end position="1259"/>
    </location>
</feature>
<dbReference type="FunFam" id="1.10.10.60:FF:000314">
    <property type="entry name" value="Small nuclear RNA-activating complex, polypeptide 4"/>
    <property type="match status" value="1"/>
</dbReference>
<evidence type="ECO:0000313" key="11">
    <source>
        <dbReference type="Proteomes" id="UP001066276"/>
    </source>
</evidence>
<dbReference type="EMBL" id="JANPWB010000010">
    <property type="protein sequence ID" value="KAJ1146073.1"/>
    <property type="molecule type" value="Genomic_DNA"/>
</dbReference>
<dbReference type="GO" id="GO:0042795">
    <property type="term" value="P:snRNA transcription by RNA polymerase II"/>
    <property type="evidence" value="ECO:0007669"/>
    <property type="project" value="TreeGrafter"/>
</dbReference>
<feature type="domain" description="SANT" evidence="8">
    <location>
        <begin position="501"/>
        <end position="541"/>
    </location>
</feature>
<feature type="domain" description="Myb-like" evidence="7">
    <location>
        <begin position="339"/>
        <end position="391"/>
    </location>
</feature>
<dbReference type="PROSITE" id="PS51293">
    <property type="entry name" value="SANT"/>
    <property type="match status" value="2"/>
</dbReference>
<feature type="domain" description="Myb-like" evidence="7">
    <location>
        <begin position="498"/>
        <end position="549"/>
    </location>
</feature>
<dbReference type="Proteomes" id="UP001066276">
    <property type="component" value="Chromosome 6"/>
</dbReference>
<evidence type="ECO:0000256" key="5">
    <source>
        <dbReference type="ARBA" id="ARBA00023242"/>
    </source>
</evidence>
<dbReference type="SUPFAM" id="SSF46689">
    <property type="entry name" value="Homeodomain-like"/>
    <property type="match status" value="3"/>
</dbReference>
<keyword evidence="2" id="KW-0805">Transcription regulation</keyword>
<proteinExistence type="predicted"/>
<feature type="compositionally biased region" description="Basic and acidic residues" evidence="6">
    <location>
        <begin position="113"/>
        <end position="126"/>
    </location>
</feature>
<reference evidence="10" key="1">
    <citation type="journal article" date="2022" name="bioRxiv">
        <title>Sequencing and chromosome-scale assembly of the giantPleurodeles waltlgenome.</title>
        <authorList>
            <person name="Brown T."/>
            <person name="Elewa A."/>
            <person name="Iarovenko S."/>
            <person name="Subramanian E."/>
            <person name="Araus A.J."/>
            <person name="Petzold A."/>
            <person name="Susuki M."/>
            <person name="Suzuki K.-i.T."/>
            <person name="Hayashi T."/>
            <person name="Toyoda A."/>
            <person name="Oliveira C."/>
            <person name="Osipova E."/>
            <person name="Leigh N.D."/>
            <person name="Simon A."/>
            <person name="Yun M.H."/>
        </authorList>
    </citation>
    <scope>NUCLEOTIDE SEQUENCE</scope>
    <source>
        <strain evidence="10">20211129_DDA</strain>
        <tissue evidence="10">Liver</tissue>
    </source>
</reference>
<feature type="compositionally biased region" description="Polar residues" evidence="6">
    <location>
        <begin position="1302"/>
        <end position="1325"/>
    </location>
</feature>
<evidence type="ECO:0000313" key="10">
    <source>
        <dbReference type="EMBL" id="KAJ1146073.1"/>
    </source>
</evidence>
<feature type="compositionally biased region" description="Polar residues" evidence="6">
    <location>
        <begin position="880"/>
        <end position="896"/>
    </location>
</feature>
<keyword evidence="3" id="KW-0238">DNA-binding</keyword>
<protein>
    <recommendedName>
        <fullName evidence="12">snRNA-activating protein complex subunit 4</fullName>
    </recommendedName>
</protein>